<dbReference type="KEGG" id="caqu:CAQU_04550"/>
<dbReference type="STRING" id="1431546.CAQU_04550"/>
<feature type="transmembrane region" description="Helical" evidence="2">
    <location>
        <begin position="37"/>
        <end position="54"/>
    </location>
</feature>
<feature type="transmembrane region" description="Helical" evidence="2">
    <location>
        <begin position="101"/>
        <end position="126"/>
    </location>
</feature>
<organism evidence="4 5">
    <name type="scientific">Corynebacterium aquilae DSM 44791</name>
    <dbReference type="NCBI Taxonomy" id="1431546"/>
    <lineage>
        <taxon>Bacteria</taxon>
        <taxon>Bacillati</taxon>
        <taxon>Actinomycetota</taxon>
        <taxon>Actinomycetes</taxon>
        <taxon>Mycobacteriales</taxon>
        <taxon>Corynebacteriaceae</taxon>
        <taxon>Corynebacterium</taxon>
    </lineage>
</organism>
<feature type="compositionally biased region" description="Basic and acidic residues" evidence="1">
    <location>
        <begin position="309"/>
        <end position="334"/>
    </location>
</feature>
<evidence type="ECO:0000256" key="2">
    <source>
        <dbReference type="SAM" id="Phobius"/>
    </source>
</evidence>
<dbReference type="Proteomes" id="UP000185478">
    <property type="component" value="Chromosome"/>
</dbReference>
<feature type="compositionally biased region" description="Basic and acidic residues" evidence="1">
    <location>
        <begin position="250"/>
        <end position="263"/>
    </location>
</feature>
<keyword evidence="2" id="KW-0472">Membrane</keyword>
<dbReference type="InterPro" id="IPR046672">
    <property type="entry name" value="DUF6542"/>
</dbReference>
<dbReference type="EMBL" id="CP009245">
    <property type="protein sequence ID" value="APT84456.1"/>
    <property type="molecule type" value="Genomic_DNA"/>
</dbReference>
<feature type="compositionally biased region" description="Basic residues" evidence="1">
    <location>
        <begin position="186"/>
        <end position="196"/>
    </location>
</feature>
<gene>
    <name evidence="4" type="ORF">CAQU_04550</name>
</gene>
<keyword evidence="5" id="KW-1185">Reference proteome</keyword>
<keyword evidence="2" id="KW-0812">Transmembrane</keyword>
<feature type="compositionally biased region" description="Low complexity" evidence="1">
    <location>
        <begin position="197"/>
        <end position="216"/>
    </location>
</feature>
<dbReference type="AlphaFoldDB" id="A0A1L7CF46"/>
<sequence>MPARRGFGLPTWSVTSIQAAALMTGLVFSVVTKELSVGYLVAFALGALATTLLVEARGLFVTVAQIPLLFAVFTPVAGWFVQDVTSPEGAPKDFSTTGLLAAVFPVATFFPVLAAVTVGCAVLALLRYFSARRKDERAAAAALKARRQMSSSDRANVETTTRVRARTRRALEDPKEQVTVEELLKKRGTPTRRRRSSTAGTASSAASSSRVPGARPQGQRRAVDADAAAAGGEYAYRRVPPPQASPAARVSRDQVSRPVDGQRRVMRPNPGAAGQERRPRPSSAGTGARQPRPVDGASRQVVRPPAPDTIRRHPSDRPEFDGKRRVIPRAERSVPRVQQPPQAPPIKRNRFLDDDLFDS</sequence>
<proteinExistence type="predicted"/>
<feature type="domain" description="DUF6542" evidence="3">
    <location>
        <begin position="8"/>
        <end position="133"/>
    </location>
</feature>
<feature type="transmembrane region" description="Helical" evidence="2">
    <location>
        <begin position="59"/>
        <end position="81"/>
    </location>
</feature>
<evidence type="ECO:0000313" key="4">
    <source>
        <dbReference type="EMBL" id="APT84456.1"/>
    </source>
</evidence>
<feature type="compositionally biased region" description="Low complexity" evidence="1">
    <location>
        <begin position="225"/>
        <end position="238"/>
    </location>
</feature>
<feature type="region of interest" description="Disordered" evidence="1">
    <location>
        <begin position="149"/>
        <end position="359"/>
    </location>
</feature>
<evidence type="ECO:0000259" key="3">
    <source>
        <dbReference type="Pfam" id="PF20177"/>
    </source>
</evidence>
<feature type="compositionally biased region" description="Basic and acidic residues" evidence="1">
    <location>
        <begin position="169"/>
        <end position="185"/>
    </location>
</feature>
<keyword evidence="2" id="KW-1133">Transmembrane helix</keyword>
<evidence type="ECO:0000256" key="1">
    <source>
        <dbReference type="SAM" id="MobiDB-lite"/>
    </source>
</evidence>
<dbReference type="Pfam" id="PF20177">
    <property type="entry name" value="DUF6542"/>
    <property type="match status" value="1"/>
</dbReference>
<accession>A0A1L7CF46</accession>
<evidence type="ECO:0000313" key="5">
    <source>
        <dbReference type="Proteomes" id="UP000185478"/>
    </source>
</evidence>
<name>A0A1L7CF46_9CORY</name>
<reference evidence="4 5" key="1">
    <citation type="submission" date="2014-08" db="EMBL/GenBank/DDBJ databases">
        <title>Complete genome sequence of Corynebacterium aquilae S-613T(T) (=DSM 44791(T)), isolated from the choana of a healthy golden eagle.</title>
        <authorList>
            <person name="Ruckert C."/>
            <person name="Albersmeier A."/>
            <person name="Winkler A."/>
            <person name="Kalinowski J."/>
        </authorList>
    </citation>
    <scope>NUCLEOTIDE SEQUENCE [LARGE SCALE GENOMIC DNA]</scope>
    <source>
        <strain evidence="4 5">S-613</strain>
    </source>
</reference>
<protein>
    <recommendedName>
        <fullName evidence="3">DUF6542 domain-containing protein</fullName>
    </recommendedName>
</protein>
<feature type="transmembrane region" description="Helical" evidence="2">
    <location>
        <begin position="12"/>
        <end position="31"/>
    </location>
</feature>